<dbReference type="Pfam" id="PF01865">
    <property type="entry name" value="PhoU_div"/>
    <property type="match status" value="1"/>
</dbReference>
<organism evidence="2 3">
    <name type="scientific">Candidatus Yanofskybacteria bacterium CG10_big_fil_rev_8_21_14_0_10_36_16</name>
    <dbReference type="NCBI Taxonomy" id="1975096"/>
    <lineage>
        <taxon>Bacteria</taxon>
        <taxon>Candidatus Yanofskyibacteriota</taxon>
    </lineage>
</organism>
<gene>
    <name evidence="2" type="ORF">COV29_03500</name>
</gene>
<comment type="caution">
    <text evidence="2">The sequence shown here is derived from an EMBL/GenBank/DDBJ whole genome shotgun (WGS) entry which is preliminary data.</text>
</comment>
<dbReference type="EMBL" id="PCXQ01000005">
    <property type="protein sequence ID" value="PJE50768.1"/>
    <property type="molecule type" value="Genomic_DNA"/>
</dbReference>
<reference evidence="2 3" key="1">
    <citation type="submission" date="2017-09" db="EMBL/GenBank/DDBJ databases">
        <title>Depth-based differentiation of microbial function through sediment-hosted aquifers and enrichment of novel symbionts in the deep terrestrial subsurface.</title>
        <authorList>
            <person name="Probst A.J."/>
            <person name="Ladd B."/>
            <person name="Jarett J.K."/>
            <person name="Geller-Mcgrath D.E."/>
            <person name="Sieber C.M."/>
            <person name="Emerson J.B."/>
            <person name="Anantharaman K."/>
            <person name="Thomas B.C."/>
            <person name="Malmstrom R."/>
            <person name="Stieglmeier M."/>
            <person name="Klingl A."/>
            <person name="Woyke T."/>
            <person name="Ryan C.M."/>
            <person name="Banfield J.F."/>
        </authorList>
    </citation>
    <scope>NUCLEOTIDE SEQUENCE [LARGE SCALE GENOMIC DNA]</scope>
    <source>
        <strain evidence="2">CG10_big_fil_rev_8_21_14_0_10_36_16</strain>
    </source>
</reference>
<proteinExistence type="inferred from homology"/>
<dbReference type="InterPro" id="IPR018445">
    <property type="entry name" value="Put_Phosphate_transp_reg"/>
</dbReference>
<dbReference type="Proteomes" id="UP000228496">
    <property type="component" value="Unassembled WGS sequence"/>
</dbReference>
<protein>
    <submittedName>
        <fullName evidence="2">Phosphate transport regulator</fullName>
    </submittedName>
</protein>
<dbReference type="PANTHER" id="PTHR37298">
    <property type="entry name" value="UPF0111 PROTEIN YKAA"/>
    <property type="match status" value="1"/>
</dbReference>
<accession>A0A2J0Q730</accession>
<comment type="similarity">
    <text evidence="1">Belongs to the UPF0111 family.</text>
</comment>
<evidence type="ECO:0000313" key="3">
    <source>
        <dbReference type="Proteomes" id="UP000228496"/>
    </source>
</evidence>
<dbReference type="Gene3D" id="1.20.58.220">
    <property type="entry name" value="Phosphate transport system protein phou homolog 2, domain 2"/>
    <property type="match status" value="1"/>
</dbReference>
<evidence type="ECO:0000256" key="1">
    <source>
        <dbReference type="ARBA" id="ARBA00008591"/>
    </source>
</evidence>
<dbReference type="InterPro" id="IPR052912">
    <property type="entry name" value="UPF0111_domain"/>
</dbReference>
<dbReference type="InterPro" id="IPR038078">
    <property type="entry name" value="PhoU-like_sf"/>
</dbReference>
<name>A0A2J0Q730_9BACT</name>
<evidence type="ECO:0000313" key="2">
    <source>
        <dbReference type="EMBL" id="PJE50768.1"/>
    </source>
</evidence>
<dbReference type="PANTHER" id="PTHR37298:SF1">
    <property type="entry name" value="UPF0111 PROTEIN YKAA"/>
    <property type="match status" value="1"/>
</dbReference>
<dbReference type="AlphaFoldDB" id="A0A2J0Q730"/>
<sequence>MKLLSLPKPKNDIFLKFNKLTSILVESGWEVSLIPSSFPNKIESQAKKLRILEDRADSITHDIIDELNKSFITPLDREDLHLLATRIDDVIDYAENAASSIVVYGIKTSREPLAEFCFTVYEASKEIAEAVRELRNLKNTDHILKHNIEINTLESKGDDLLKDGLKKLFQEEDDAKTIIKWKDIFQSFEESLDRAEDVANVIESIIIKNT</sequence>